<gene>
    <name evidence="1" type="ORF">RhiirA4_451830</name>
</gene>
<organism evidence="1 2">
    <name type="scientific">Rhizophagus irregularis</name>
    <dbReference type="NCBI Taxonomy" id="588596"/>
    <lineage>
        <taxon>Eukaryota</taxon>
        <taxon>Fungi</taxon>
        <taxon>Fungi incertae sedis</taxon>
        <taxon>Mucoromycota</taxon>
        <taxon>Glomeromycotina</taxon>
        <taxon>Glomeromycetes</taxon>
        <taxon>Glomerales</taxon>
        <taxon>Glomeraceae</taxon>
        <taxon>Rhizophagus</taxon>
    </lineage>
</organism>
<dbReference type="VEuPathDB" id="FungiDB:RhiirFUN_001549"/>
<name>A0A2I1FWR5_9GLOM</name>
<protein>
    <submittedName>
        <fullName evidence="1">Uncharacterized protein</fullName>
    </submittedName>
</protein>
<dbReference type="VEuPathDB" id="FungiDB:RhiirFUN_022808"/>
<dbReference type="PANTHER" id="PTHR34825">
    <property type="entry name" value="CONSERVED PROTEIN, WITH A WEAK D-GALACTARATE DEHYDRATASE/ALTRONATE HYDROLASE DOMAIN"/>
    <property type="match status" value="1"/>
</dbReference>
<evidence type="ECO:0000313" key="2">
    <source>
        <dbReference type="Proteomes" id="UP000234323"/>
    </source>
</evidence>
<dbReference type="PANTHER" id="PTHR34825:SF1">
    <property type="entry name" value="AAA-ATPASE-LIKE DOMAIN-CONTAINING PROTEIN"/>
    <property type="match status" value="1"/>
</dbReference>
<dbReference type="Proteomes" id="UP000234323">
    <property type="component" value="Unassembled WGS sequence"/>
</dbReference>
<evidence type="ECO:0000313" key="1">
    <source>
        <dbReference type="EMBL" id="PKY38773.1"/>
    </source>
</evidence>
<dbReference type="EMBL" id="LLXI01000039">
    <property type="protein sequence ID" value="PKY38773.1"/>
    <property type="molecule type" value="Genomic_DNA"/>
</dbReference>
<sequence length="445" mass="51530">MAFLRKFIQTNSLNTSLFQFFPQFFLSNVSSLKPLKIFPIGSFDDLRQEGYYYLDKTHFISKIEAECAPDKVACLNLSKILRLVSPRFYYSFIIVLASGLKTACNEGVACIFLTGMTPISMDDFISGFNISVDLTLKEEFWDLYGFKRCDIKILLDKAFGNDVSNDIKQKKYLNNKYIKCDKYATVNFDTLFDFPSNPHILSIQTILNLIVNNPLGKSILIKALNQHLNLCNSVQSFIFSQGIKQRFQLSNIHELATDHTSLLSFMFYSGVITYQLNSSYSSLQHNFQIPNRITERKFIIEMLKIYNWKKEDLIPVQNCLQILEAEYNIEPLCRFIENNLLKLLKYNNVKHLNEEVLKQIFMDTLTLTLHTDIKPKFQMFSQSSNFEKIINLVKINTEKVIAIEFDNIKIESIKLDGIQSSWQKATDISQLLLEKSDDEILIVNI</sequence>
<dbReference type="AlphaFoldDB" id="A0A2I1FWR5"/>
<keyword evidence="2" id="KW-1185">Reference proteome</keyword>
<dbReference type="VEuPathDB" id="FungiDB:FUN_017483"/>
<reference evidence="1 2" key="1">
    <citation type="submission" date="2015-10" db="EMBL/GenBank/DDBJ databases">
        <title>Genome analyses suggest a sexual origin of heterokaryosis in a supposedly ancient asexual fungus.</title>
        <authorList>
            <person name="Ropars J."/>
            <person name="Sedzielewska K."/>
            <person name="Noel J."/>
            <person name="Charron P."/>
            <person name="Farinelli L."/>
            <person name="Marton T."/>
            <person name="Kruger M."/>
            <person name="Pelin A."/>
            <person name="Brachmann A."/>
            <person name="Corradi N."/>
        </authorList>
    </citation>
    <scope>NUCLEOTIDE SEQUENCE [LARGE SCALE GENOMIC DNA]</scope>
    <source>
        <strain evidence="1 2">A4</strain>
    </source>
</reference>
<accession>A0A2I1FWR5</accession>
<comment type="caution">
    <text evidence="1">The sequence shown here is derived from an EMBL/GenBank/DDBJ whole genome shotgun (WGS) entry which is preliminary data.</text>
</comment>
<dbReference type="VEuPathDB" id="FungiDB:RhiirA1_489444"/>
<proteinExistence type="predicted"/>